<dbReference type="GO" id="GO:0048270">
    <property type="term" value="F:methionine adenosyltransferase regulator activity"/>
    <property type="evidence" value="ECO:0007669"/>
    <property type="project" value="TreeGrafter"/>
</dbReference>
<evidence type="ECO:0000313" key="2">
    <source>
        <dbReference type="EMBL" id="KAK1766205.1"/>
    </source>
</evidence>
<organism evidence="2 3">
    <name type="scientific">Phialemonium atrogriseum</name>
    <dbReference type="NCBI Taxonomy" id="1093897"/>
    <lineage>
        <taxon>Eukaryota</taxon>
        <taxon>Fungi</taxon>
        <taxon>Dikarya</taxon>
        <taxon>Ascomycota</taxon>
        <taxon>Pezizomycotina</taxon>
        <taxon>Sordariomycetes</taxon>
        <taxon>Sordariomycetidae</taxon>
        <taxon>Cephalothecales</taxon>
        <taxon>Cephalothecaceae</taxon>
        <taxon>Phialemonium</taxon>
    </lineage>
</organism>
<dbReference type="SUPFAM" id="SSF51735">
    <property type="entry name" value="NAD(P)-binding Rossmann-fold domains"/>
    <property type="match status" value="1"/>
</dbReference>
<dbReference type="InterPro" id="IPR036291">
    <property type="entry name" value="NAD(P)-bd_dom_sf"/>
</dbReference>
<accession>A0AAJ0BXB6</accession>
<keyword evidence="3" id="KW-1185">Reference proteome</keyword>
<dbReference type="GeneID" id="85311423"/>
<feature type="domain" description="RmlD-like substrate binding" evidence="1">
    <location>
        <begin position="5"/>
        <end position="298"/>
    </location>
</feature>
<dbReference type="CDD" id="cd05254">
    <property type="entry name" value="dTDP_HR_like_SDR_e"/>
    <property type="match status" value="1"/>
</dbReference>
<dbReference type="InterPro" id="IPR029903">
    <property type="entry name" value="RmlD-like-bd"/>
</dbReference>
<reference evidence="2" key="1">
    <citation type="submission" date="2023-06" db="EMBL/GenBank/DDBJ databases">
        <title>Genome-scale phylogeny and comparative genomics of the fungal order Sordariales.</title>
        <authorList>
            <consortium name="Lawrence Berkeley National Laboratory"/>
            <person name="Hensen N."/>
            <person name="Bonometti L."/>
            <person name="Westerberg I."/>
            <person name="Brannstrom I.O."/>
            <person name="Guillou S."/>
            <person name="Cros-Aarteil S."/>
            <person name="Calhoun S."/>
            <person name="Haridas S."/>
            <person name="Kuo A."/>
            <person name="Mondo S."/>
            <person name="Pangilinan J."/>
            <person name="Riley R."/>
            <person name="Labutti K."/>
            <person name="Andreopoulos B."/>
            <person name="Lipzen A."/>
            <person name="Chen C."/>
            <person name="Yanf M."/>
            <person name="Daum C."/>
            <person name="Ng V."/>
            <person name="Clum A."/>
            <person name="Steindorff A."/>
            <person name="Ohm R."/>
            <person name="Martin F."/>
            <person name="Silar P."/>
            <person name="Natvig D."/>
            <person name="Lalanne C."/>
            <person name="Gautier V."/>
            <person name="Ament-Velasquez S.L."/>
            <person name="Kruys A."/>
            <person name="Hutchinson M.I."/>
            <person name="Powell A.J."/>
            <person name="Barry K."/>
            <person name="Miller A.N."/>
            <person name="Grigoriev I.V."/>
            <person name="Debuchy R."/>
            <person name="Gladieux P."/>
            <person name="Thoren M.H."/>
            <person name="Johannesson H."/>
        </authorList>
    </citation>
    <scope>NUCLEOTIDE SEQUENCE</scope>
    <source>
        <strain evidence="2">8032-3</strain>
    </source>
</reference>
<dbReference type="GO" id="GO:0006556">
    <property type="term" value="P:S-adenosylmethionine biosynthetic process"/>
    <property type="evidence" value="ECO:0007669"/>
    <property type="project" value="TreeGrafter"/>
</dbReference>
<dbReference type="GO" id="GO:0048269">
    <property type="term" value="C:methionine adenosyltransferase complex"/>
    <property type="evidence" value="ECO:0007669"/>
    <property type="project" value="TreeGrafter"/>
</dbReference>
<protein>
    <submittedName>
        <fullName evidence="2">Methionine adenosyltransferase</fullName>
    </submittedName>
</protein>
<dbReference type="FunFam" id="3.40.50.720:FF:000357">
    <property type="entry name" value="Methionine adenosyltransferase 2 subunit beta"/>
    <property type="match status" value="1"/>
</dbReference>
<dbReference type="EMBL" id="MU839012">
    <property type="protein sequence ID" value="KAK1766205.1"/>
    <property type="molecule type" value="Genomic_DNA"/>
</dbReference>
<evidence type="ECO:0000259" key="1">
    <source>
        <dbReference type="Pfam" id="PF04321"/>
    </source>
</evidence>
<dbReference type="PANTHER" id="PTHR10491">
    <property type="entry name" value="DTDP-4-DEHYDRORHAMNOSE REDUCTASE"/>
    <property type="match status" value="1"/>
</dbReference>
<dbReference type="AlphaFoldDB" id="A0AAJ0BXB6"/>
<dbReference type="RefSeq" id="XP_060282418.1">
    <property type="nucleotide sequence ID" value="XM_060428236.1"/>
</dbReference>
<dbReference type="Pfam" id="PF04321">
    <property type="entry name" value="RmlD_sub_bind"/>
    <property type="match status" value="1"/>
</dbReference>
<dbReference type="PANTHER" id="PTHR10491:SF4">
    <property type="entry name" value="METHIONINE ADENOSYLTRANSFERASE 2 SUBUNIT BETA"/>
    <property type="match status" value="1"/>
</dbReference>
<dbReference type="Gene3D" id="3.40.50.720">
    <property type="entry name" value="NAD(P)-binding Rossmann-like Domain"/>
    <property type="match status" value="1"/>
</dbReference>
<dbReference type="Proteomes" id="UP001244011">
    <property type="component" value="Unassembled WGS sequence"/>
</dbReference>
<gene>
    <name evidence="2" type="ORF">QBC33DRAFT_542168</name>
</gene>
<proteinExistence type="predicted"/>
<comment type="caution">
    <text evidence="2">The sequence shown here is derived from an EMBL/GenBank/DDBJ whole genome shotgun (WGS) entry which is preliminary data.</text>
</comment>
<dbReference type="InterPro" id="IPR005913">
    <property type="entry name" value="dTDP_dehydrorham_reduct"/>
</dbReference>
<evidence type="ECO:0000313" key="3">
    <source>
        <dbReference type="Proteomes" id="UP001244011"/>
    </source>
</evidence>
<sequence>MSNKTVIVTGATGLLGREVVRAFDRGGWTTRGTGLSRADGVSILRVDLNKLGEVESALDRVKPQVVVHCAASRFPDKVDKDPEGARALNILASKSLAKLCAGRSILLIYISTDYVFSGKEGEAPYDADAATGPPNLYGQTKLDGEHAILEEYKVANKEGLGVVLRVPVLYGHAETPEESAVNVLMDTVWKAQNEGAKIKMDHWSLRFPTNTEDVGRVCHDVAVHYLGTKDRQALPRILQFSSEDRFTKYEICQLFGEIMGLPIDRIDPSVEGNDPKASVQRPYDCHLKTSGLKALGINISTQDFKSWWRREVRAFRM</sequence>
<name>A0AAJ0BXB6_9PEZI</name>